<proteinExistence type="predicted"/>
<gene>
    <name evidence="1" type="ORF">GLOTRDRAFT_111233</name>
</gene>
<evidence type="ECO:0000313" key="2">
    <source>
        <dbReference type="Proteomes" id="UP000030669"/>
    </source>
</evidence>
<evidence type="ECO:0000313" key="1">
    <source>
        <dbReference type="EMBL" id="EPQ55424.1"/>
    </source>
</evidence>
<dbReference type="KEGG" id="gtr:GLOTRDRAFT_111233"/>
<protein>
    <submittedName>
        <fullName evidence="1">Uncharacterized protein</fullName>
    </submittedName>
</protein>
<dbReference type="EMBL" id="KB469302">
    <property type="protein sequence ID" value="EPQ55424.1"/>
    <property type="molecule type" value="Genomic_DNA"/>
</dbReference>
<dbReference type="AlphaFoldDB" id="S7RR72"/>
<sequence>MTEPSAAEFEAPLGVLTEPTGSDFIGSVTRKHSCLPPQACYFQCCEPDDAQ</sequence>
<organism evidence="1 2">
    <name type="scientific">Gloeophyllum trabeum (strain ATCC 11539 / FP-39264 / Madison 617)</name>
    <name type="common">Brown rot fungus</name>
    <dbReference type="NCBI Taxonomy" id="670483"/>
    <lineage>
        <taxon>Eukaryota</taxon>
        <taxon>Fungi</taxon>
        <taxon>Dikarya</taxon>
        <taxon>Basidiomycota</taxon>
        <taxon>Agaricomycotina</taxon>
        <taxon>Agaricomycetes</taxon>
        <taxon>Gloeophyllales</taxon>
        <taxon>Gloeophyllaceae</taxon>
        <taxon>Gloeophyllum</taxon>
    </lineage>
</organism>
<dbReference type="HOGENOM" id="CLU_3106557_0_0_1"/>
<dbReference type="RefSeq" id="XP_007866546.1">
    <property type="nucleotide sequence ID" value="XM_007868355.1"/>
</dbReference>
<dbReference type="GeneID" id="19299363"/>
<keyword evidence="2" id="KW-1185">Reference proteome</keyword>
<accession>S7RR72</accession>
<reference evidence="1 2" key="1">
    <citation type="journal article" date="2012" name="Science">
        <title>The Paleozoic origin of enzymatic lignin decomposition reconstructed from 31 fungal genomes.</title>
        <authorList>
            <person name="Floudas D."/>
            <person name="Binder M."/>
            <person name="Riley R."/>
            <person name="Barry K."/>
            <person name="Blanchette R.A."/>
            <person name="Henrissat B."/>
            <person name="Martinez A.T."/>
            <person name="Otillar R."/>
            <person name="Spatafora J.W."/>
            <person name="Yadav J.S."/>
            <person name="Aerts A."/>
            <person name="Benoit I."/>
            <person name="Boyd A."/>
            <person name="Carlson A."/>
            <person name="Copeland A."/>
            <person name="Coutinho P.M."/>
            <person name="de Vries R.P."/>
            <person name="Ferreira P."/>
            <person name="Findley K."/>
            <person name="Foster B."/>
            <person name="Gaskell J."/>
            <person name="Glotzer D."/>
            <person name="Gorecki P."/>
            <person name="Heitman J."/>
            <person name="Hesse C."/>
            <person name="Hori C."/>
            <person name="Igarashi K."/>
            <person name="Jurgens J.A."/>
            <person name="Kallen N."/>
            <person name="Kersten P."/>
            <person name="Kohler A."/>
            <person name="Kuees U."/>
            <person name="Kumar T.K.A."/>
            <person name="Kuo A."/>
            <person name="LaButti K."/>
            <person name="Larrondo L.F."/>
            <person name="Lindquist E."/>
            <person name="Ling A."/>
            <person name="Lombard V."/>
            <person name="Lucas S."/>
            <person name="Lundell T."/>
            <person name="Martin R."/>
            <person name="McLaughlin D.J."/>
            <person name="Morgenstern I."/>
            <person name="Morin E."/>
            <person name="Murat C."/>
            <person name="Nagy L.G."/>
            <person name="Nolan M."/>
            <person name="Ohm R.A."/>
            <person name="Patyshakuliyeva A."/>
            <person name="Rokas A."/>
            <person name="Ruiz-Duenas F.J."/>
            <person name="Sabat G."/>
            <person name="Salamov A."/>
            <person name="Samejima M."/>
            <person name="Schmutz J."/>
            <person name="Slot J.C."/>
            <person name="St John F."/>
            <person name="Stenlid J."/>
            <person name="Sun H."/>
            <person name="Sun S."/>
            <person name="Syed K."/>
            <person name="Tsang A."/>
            <person name="Wiebenga A."/>
            <person name="Young D."/>
            <person name="Pisabarro A."/>
            <person name="Eastwood D.C."/>
            <person name="Martin F."/>
            <person name="Cullen D."/>
            <person name="Grigoriev I.V."/>
            <person name="Hibbett D.S."/>
        </authorList>
    </citation>
    <scope>NUCLEOTIDE SEQUENCE [LARGE SCALE GENOMIC DNA]</scope>
    <source>
        <strain evidence="1 2">ATCC 11539</strain>
    </source>
</reference>
<name>S7RR72_GLOTA</name>
<dbReference type="Proteomes" id="UP000030669">
    <property type="component" value="Unassembled WGS sequence"/>
</dbReference>